<keyword evidence="6" id="KW-0325">Glycoprotein</keyword>
<comment type="similarity">
    <text evidence="2 9">Belongs to the glycosyl hydrolase 28 family.</text>
</comment>
<comment type="subcellular location">
    <subcellularLocation>
        <location evidence="1">Secreted</location>
    </subcellularLocation>
</comment>
<gene>
    <name evidence="10" type="ORF">SCAR479_05674</name>
</gene>
<dbReference type="Pfam" id="PF00295">
    <property type="entry name" value="Glyco_hydro_28"/>
    <property type="match status" value="1"/>
</dbReference>
<keyword evidence="11" id="KW-1185">Reference proteome</keyword>
<sequence length="213" mass="23361">MDGMDTIRSHHIRFGNWKVYSSDDNFSFRADSTYITVWNSRLYTGLGIAIGSIGQYYGRFETVERISVENVCFKTWTVEQNKYPPNGGGGGYGYAKNSYFKNLTVKDLTGAAVSIGQCTHFNGAPGASNCTSSLFQLLDITVEDFHRTTTSPRVGSFQCSAVKSCTNIGLLDIDFEFDNGTVAPDYLCGHVAEPRGWNRTGSVCEKSSAIGEC</sequence>
<protein>
    <submittedName>
        <fullName evidence="10">Alpha-L-rhamnosidase rgxB 1</fullName>
    </submittedName>
</protein>
<accession>A0ABR2XVH2</accession>
<dbReference type="InterPro" id="IPR011050">
    <property type="entry name" value="Pectin_lyase_fold/virulence"/>
</dbReference>
<name>A0ABR2XVH2_9PEZI</name>
<evidence type="ECO:0000256" key="6">
    <source>
        <dbReference type="ARBA" id="ARBA00023180"/>
    </source>
</evidence>
<keyword evidence="3" id="KW-0964">Secreted</keyword>
<keyword evidence="5 9" id="KW-0378">Hydrolase</keyword>
<evidence type="ECO:0000256" key="2">
    <source>
        <dbReference type="ARBA" id="ARBA00008834"/>
    </source>
</evidence>
<evidence type="ECO:0000256" key="5">
    <source>
        <dbReference type="ARBA" id="ARBA00022801"/>
    </source>
</evidence>
<dbReference type="SUPFAM" id="SSF51126">
    <property type="entry name" value="Pectin lyase-like"/>
    <property type="match status" value="1"/>
</dbReference>
<dbReference type="PANTHER" id="PTHR31736">
    <property type="match status" value="1"/>
</dbReference>
<evidence type="ECO:0000256" key="8">
    <source>
        <dbReference type="ARBA" id="ARBA00023316"/>
    </source>
</evidence>
<dbReference type="Proteomes" id="UP001465668">
    <property type="component" value="Unassembled WGS sequence"/>
</dbReference>
<keyword evidence="7 9" id="KW-0326">Glycosidase</keyword>
<evidence type="ECO:0000313" key="10">
    <source>
        <dbReference type="EMBL" id="KAK9777626.1"/>
    </source>
</evidence>
<dbReference type="EMBL" id="JARVKM010000020">
    <property type="protein sequence ID" value="KAK9777626.1"/>
    <property type="molecule type" value="Genomic_DNA"/>
</dbReference>
<evidence type="ECO:0000313" key="11">
    <source>
        <dbReference type="Proteomes" id="UP001465668"/>
    </source>
</evidence>
<evidence type="ECO:0000256" key="7">
    <source>
        <dbReference type="ARBA" id="ARBA00023295"/>
    </source>
</evidence>
<dbReference type="Gene3D" id="2.160.20.10">
    <property type="entry name" value="Single-stranded right-handed beta-helix, Pectin lyase-like"/>
    <property type="match status" value="1"/>
</dbReference>
<evidence type="ECO:0000256" key="1">
    <source>
        <dbReference type="ARBA" id="ARBA00004613"/>
    </source>
</evidence>
<dbReference type="InterPro" id="IPR012334">
    <property type="entry name" value="Pectin_lyas_fold"/>
</dbReference>
<keyword evidence="8" id="KW-0961">Cell wall biogenesis/degradation</keyword>
<dbReference type="PANTHER" id="PTHR31736:SF8">
    <property type="entry name" value="PUTATIVE (AFU_ORTHOLOGUE AFUA_7G06410)-RELATED"/>
    <property type="match status" value="1"/>
</dbReference>
<reference evidence="10 11" key="1">
    <citation type="submission" date="2024-02" db="EMBL/GenBank/DDBJ databases">
        <title>First draft genome assembly of two strains of Seiridium cardinale.</title>
        <authorList>
            <person name="Emiliani G."/>
            <person name="Scali E."/>
        </authorList>
    </citation>
    <scope>NUCLEOTIDE SEQUENCE [LARGE SCALE GENOMIC DNA]</scope>
    <source>
        <strain evidence="10 11">BM-138-000479</strain>
    </source>
</reference>
<evidence type="ECO:0000256" key="9">
    <source>
        <dbReference type="RuleBase" id="RU361169"/>
    </source>
</evidence>
<keyword evidence="4" id="KW-0732">Signal</keyword>
<organism evidence="10 11">
    <name type="scientific">Seiridium cardinale</name>
    <dbReference type="NCBI Taxonomy" id="138064"/>
    <lineage>
        <taxon>Eukaryota</taxon>
        <taxon>Fungi</taxon>
        <taxon>Dikarya</taxon>
        <taxon>Ascomycota</taxon>
        <taxon>Pezizomycotina</taxon>
        <taxon>Sordariomycetes</taxon>
        <taxon>Xylariomycetidae</taxon>
        <taxon>Amphisphaeriales</taxon>
        <taxon>Sporocadaceae</taxon>
        <taxon>Seiridium</taxon>
    </lineage>
</organism>
<comment type="caution">
    <text evidence="10">The sequence shown here is derived from an EMBL/GenBank/DDBJ whole genome shotgun (WGS) entry which is preliminary data.</text>
</comment>
<evidence type="ECO:0000256" key="4">
    <source>
        <dbReference type="ARBA" id="ARBA00022729"/>
    </source>
</evidence>
<evidence type="ECO:0000256" key="3">
    <source>
        <dbReference type="ARBA" id="ARBA00022525"/>
    </source>
</evidence>
<proteinExistence type="inferred from homology"/>
<dbReference type="InterPro" id="IPR000743">
    <property type="entry name" value="Glyco_hydro_28"/>
</dbReference>